<dbReference type="InterPro" id="IPR010662">
    <property type="entry name" value="RBBP9/YdeN"/>
</dbReference>
<sequence>MRELVFIHGAGGAVDDPEFGSQELIAFLRRELAQDYRIRAPFMPSPEEPHAIEWLDALDTELVNFPDDGVLVGHSMGGAMILEFVAERRQSLAASGLVMIACPFWGEPDWKVEEFYLPDGFADRLSGLKRILLYHSRDDSIVPFAHMAVYHKHIPRAERHEVDGAGHAFARGDRRVVVSGIRSL</sequence>
<feature type="domain" description="AB hydrolase-1" evidence="1">
    <location>
        <begin position="4"/>
        <end position="109"/>
    </location>
</feature>
<dbReference type="SUPFAM" id="SSF53474">
    <property type="entry name" value="alpha/beta-Hydrolases"/>
    <property type="match status" value="1"/>
</dbReference>
<dbReference type="Gene3D" id="3.40.50.1820">
    <property type="entry name" value="alpha/beta hydrolase"/>
    <property type="match status" value="1"/>
</dbReference>
<dbReference type="InterPro" id="IPR000073">
    <property type="entry name" value="AB_hydrolase_1"/>
</dbReference>
<keyword evidence="3" id="KW-1185">Reference proteome</keyword>
<name>A9WHE7_CHLAA</name>
<dbReference type="EnsemblBacteria" id="ABY35659">
    <property type="protein sequence ID" value="ABY35659"/>
    <property type="gene ID" value="Caur_2451"/>
</dbReference>
<protein>
    <recommendedName>
        <fullName evidence="1">AB hydrolase-1 domain-containing protein</fullName>
    </recommendedName>
</protein>
<accession>A9WHE7</accession>
<evidence type="ECO:0000313" key="3">
    <source>
        <dbReference type="Proteomes" id="UP000002008"/>
    </source>
</evidence>
<proteinExistence type="predicted"/>
<dbReference type="EMBL" id="CP000909">
    <property type="protein sequence ID" value="ABY35659.1"/>
    <property type="molecule type" value="Genomic_DNA"/>
</dbReference>
<dbReference type="AlphaFoldDB" id="A9WHE7"/>
<dbReference type="eggNOG" id="COG1073">
    <property type="taxonomic scope" value="Bacteria"/>
</dbReference>
<dbReference type="STRING" id="324602.Caur_2451"/>
<gene>
    <name evidence="2" type="ordered locus">Caur_2451</name>
</gene>
<dbReference type="HOGENOM" id="CLU_092797_0_0_0"/>
<dbReference type="FunCoup" id="A9WHE7">
    <property type="interactions" value="11"/>
</dbReference>
<dbReference type="InterPro" id="IPR029058">
    <property type="entry name" value="AB_hydrolase_fold"/>
</dbReference>
<dbReference type="PANTHER" id="PTHR15394:SF3">
    <property type="entry name" value="SERINE HYDROLASE RBBP9"/>
    <property type="match status" value="1"/>
</dbReference>
<evidence type="ECO:0000313" key="2">
    <source>
        <dbReference type="EMBL" id="ABY35659.1"/>
    </source>
</evidence>
<dbReference type="PANTHER" id="PTHR15394">
    <property type="entry name" value="SERINE HYDROLASE RBBP9"/>
    <property type="match status" value="1"/>
</dbReference>
<dbReference type="Proteomes" id="UP000002008">
    <property type="component" value="Chromosome"/>
</dbReference>
<evidence type="ECO:0000259" key="1">
    <source>
        <dbReference type="Pfam" id="PF12697"/>
    </source>
</evidence>
<reference evidence="3" key="1">
    <citation type="journal article" date="2011" name="BMC Genomics">
        <title>Complete genome sequence of the filamentous anoxygenic phototrophic bacterium Chloroflexus aurantiacus.</title>
        <authorList>
            <person name="Tang K.H."/>
            <person name="Barry K."/>
            <person name="Chertkov O."/>
            <person name="Dalin E."/>
            <person name="Han C.S."/>
            <person name="Hauser L.J."/>
            <person name="Honchak B.M."/>
            <person name="Karbach L.E."/>
            <person name="Land M.L."/>
            <person name="Lapidus A."/>
            <person name="Larimer F.W."/>
            <person name="Mikhailova N."/>
            <person name="Pitluck S."/>
            <person name="Pierson B.K."/>
            <person name="Blankenship R.E."/>
        </authorList>
    </citation>
    <scope>NUCLEOTIDE SEQUENCE [LARGE SCALE GENOMIC DNA]</scope>
    <source>
        <strain evidence="3">ATCC 29366 / DSM 635 / J-10-fl</strain>
    </source>
</reference>
<dbReference type="Pfam" id="PF12697">
    <property type="entry name" value="Abhydrolase_6"/>
    <property type="match status" value="1"/>
</dbReference>
<dbReference type="KEGG" id="cau:Caur_2451"/>
<dbReference type="RefSeq" id="WP_012258312.1">
    <property type="nucleotide sequence ID" value="NC_010175.1"/>
</dbReference>
<dbReference type="InParanoid" id="A9WHE7"/>
<organism evidence="2 3">
    <name type="scientific">Chloroflexus aurantiacus (strain ATCC 29366 / DSM 635 / J-10-fl)</name>
    <dbReference type="NCBI Taxonomy" id="324602"/>
    <lineage>
        <taxon>Bacteria</taxon>
        <taxon>Bacillati</taxon>
        <taxon>Chloroflexota</taxon>
        <taxon>Chloroflexia</taxon>
        <taxon>Chloroflexales</taxon>
        <taxon>Chloroflexineae</taxon>
        <taxon>Chloroflexaceae</taxon>
        <taxon>Chloroflexus</taxon>
    </lineage>
</organism>